<dbReference type="Pfam" id="PF00142">
    <property type="entry name" value="Fer4_NifH"/>
    <property type="match status" value="1"/>
</dbReference>
<keyword evidence="8" id="KW-0013">ADP-ribosylation</keyword>
<evidence type="ECO:0000256" key="10">
    <source>
        <dbReference type="ARBA" id="ARBA00023002"/>
    </source>
</evidence>
<evidence type="ECO:0000256" key="8">
    <source>
        <dbReference type="ARBA" id="ARBA00022765"/>
    </source>
</evidence>
<dbReference type="EC" id="1.18.6.1" evidence="4"/>
<keyword evidence="7 17" id="KW-0547">Nucleotide-binding</keyword>
<dbReference type="InterPro" id="IPR000392">
    <property type="entry name" value="NifH/frxC"/>
</dbReference>
<comment type="cofactor">
    <cofactor evidence="1">
        <name>[4Fe-4S] cluster</name>
        <dbReference type="ChEBI" id="CHEBI:49883"/>
    </cofactor>
</comment>
<name>A0ABT7QVQ0_9BACT</name>
<dbReference type="NCBIfam" id="TIGR01287">
    <property type="entry name" value="nifH"/>
    <property type="match status" value="1"/>
</dbReference>
<accession>A0ABT7QVQ0</accession>
<dbReference type="PANTHER" id="PTHR42864:SF2">
    <property type="entry name" value="LIGHT-INDEPENDENT PROTOCHLOROPHYLLIDE REDUCTASE IRON-SULFUR ATP-BINDING PROTEIN"/>
    <property type="match status" value="1"/>
</dbReference>
<keyword evidence="13" id="KW-0535">Nitrogen fixation</keyword>
<dbReference type="CDD" id="cd02040">
    <property type="entry name" value="NifH"/>
    <property type="match status" value="1"/>
</dbReference>
<dbReference type="PROSITE" id="PS00746">
    <property type="entry name" value="NIFH_FRXC_1"/>
    <property type="match status" value="1"/>
</dbReference>
<dbReference type="PANTHER" id="PTHR42864">
    <property type="entry name" value="LIGHT-INDEPENDENT PROTOCHLOROPHYLLIDE REDUCTASE IRON-SULFUR ATP-BINDING PROTEIN"/>
    <property type="match status" value="1"/>
</dbReference>
<evidence type="ECO:0000313" key="18">
    <source>
        <dbReference type="EMBL" id="MDM5270868.1"/>
    </source>
</evidence>
<keyword evidence="5 17" id="KW-0004">4Fe-4S</keyword>
<evidence type="ECO:0000256" key="7">
    <source>
        <dbReference type="ARBA" id="ARBA00022741"/>
    </source>
</evidence>
<evidence type="ECO:0000313" key="19">
    <source>
        <dbReference type="Proteomes" id="UP001169069"/>
    </source>
</evidence>
<evidence type="ECO:0000256" key="15">
    <source>
        <dbReference type="ARBA" id="ARBA00033027"/>
    </source>
</evidence>
<comment type="caution">
    <text evidence="18">The sequence shown here is derived from an EMBL/GenBank/DDBJ whole genome shotgun (WGS) entry which is preliminary data.</text>
</comment>
<dbReference type="InterPro" id="IPR005977">
    <property type="entry name" value="Nitrogenase_Fe_NifH"/>
</dbReference>
<dbReference type="Gene3D" id="3.40.50.300">
    <property type="entry name" value="P-loop containing nucleotide triphosphate hydrolases"/>
    <property type="match status" value="1"/>
</dbReference>
<keyword evidence="11 17" id="KW-0408">Iron</keyword>
<evidence type="ECO:0000256" key="1">
    <source>
        <dbReference type="ARBA" id="ARBA00001966"/>
    </source>
</evidence>
<comment type="catalytic activity">
    <reaction evidence="16">
        <text>N2 + 8 reduced [2Fe-2S]-[ferredoxin] + 16 ATP + 16 H2O = H2 + 8 oxidized [2Fe-2S]-[ferredoxin] + 2 NH4(+) + 16 ADP + 16 phosphate + 6 H(+)</text>
        <dbReference type="Rhea" id="RHEA:21448"/>
        <dbReference type="Rhea" id="RHEA-COMP:10000"/>
        <dbReference type="Rhea" id="RHEA-COMP:10001"/>
        <dbReference type="ChEBI" id="CHEBI:15377"/>
        <dbReference type="ChEBI" id="CHEBI:15378"/>
        <dbReference type="ChEBI" id="CHEBI:17997"/>
        <dbReference type="ChEBI" id="CHEBI:18276"/>
        <dbReference type="ChEBI" id="CHEBI:28938"/>
        <dbReference type="ChEBI" id="CHEBI:30616"/>
        <dbReference type="ChEBI" id="CHEBI:33737"/>
        <dbReference type="ChEBI" id="CHEBI:33738"/>
        <dbReference type="ChEBI" id="CHEBI:43474"/>
        <dbReference type="ChEBI" id="CHEBI:456216"/>
        <dbReference type="EC" id="1.18.6.1"/>
    </reaction>
</comment>
<keyword evidence="9 17" id="KW-0067">ATP-binding</keyword>
<keyword evidence="10 17" id="KW-0560">Oxidoreductase</keyword>
<evidence type="ECO:0000256" key="17">
    <source>
        <dbReference type="RuleBase" id="RU003688"/>
    </source>
</evidence>
<keyword evidence="12 17" id="KW-0411">Iron-sulfur</keyword>
<evidence type="ECO:0000256" key="5">
    <source>
        <dbReference type="ARBA" id="ARBA00022485"/>
    </source>
</evidence>
<gene>
    <name evidence="18" type="primary">nifH</name>
    <name evidence="18" type="ORF">PGH07_01600</name>
</gene>
<dbReference type="InterPro" id="IPR027417">
    <property type="entry name" value="P-loop_NTPase"/>
</dbReference>
<evidence type="ECO:0000256" key="4">
    <source>
        <dbReference type="ARBA" id="ARBA00012773"/>
    </source>
</evidence>
<reference evidence="18" key="1">
    <citation type="submission" date="2023-01" db="EMBL/GenBank/DDBJ databases">
        <title>Sulfurovum sp. zt1-1 genome assembly.</title>
        <authorList>
            <person name="Wang J."/>
        </authorList>
    </citation>
    <scope>NUCLEOTIDE SEQUENCE</scope>
    <source>
        <strain evidence="18">Zt1-1</strain>
    </source>
</reference>
<evidence type="ECO:0000256" key="11">
    <source>
        <dbReference type="ARBA" id="ARBA00023004"/>
    </source>
</evidence>
<dbReference type="PROSITE" id="PS00692">
    <property type="entry name" value="NIFH_FRXC_2"/>
    <property type="match status" value="1"/>
</dbReference>
<comment type="subunit">
    <text evidence="3">Homodimer.</text>
</comment>
<dbReference type="PRINTS" id="PR00091">
    <property type="entry name" value="NITROGNASEII"/>
</dbReference>
<dbReference type="EMBL" id="JAQIBD010000001">
    <property type="protein sequence ID" value="MDM5270868.1"/>
    <property type="molecule type" value="Genomic_DNA"/>
</dbReference>
<dbReference type="GO" id="GO:0016163">
    <property type="term" value="F:nitrogenase activity"/>
    <property type="evidence" value="ECO:0007669"/>
    <property type="project" value="UniProtKB-EC"/>
</dbReference>
<proteinExistence type="inferred from homology"/>
<evidence type="ECO:0000256" key="2">
    <source>
        <dbReference type="ARBA" id="ARBA00005504"/>
    </source>
</evidence>
<dbReference type="InterPro" id="IPR030655">
    <property type="entry name" value="NifH/chlL_CS"/>
</dbReference>
<evidence type="ECO:0000256" key="3">
    <source>
        <dbReference type="ARBA" id="ARBA00011738"/>
    </source>
</evidence>
<evidence type="ECO:0000256" key="12">
    <source>
        <dbReference type="ARBA" id="ARBA00023014"/>
    </source>
</evidence>
<evidence type="ECO:0000256" key="14">
    <source>
        <dbReference type="ARBA" id="ARBA00029951"/>
    </source>
</evidence>
<evidence type="ECO:0000256" key="6">
    <source>
        <dbReference type="ARBA" id="ARBA00022723"/>
    </source>
</evidence>
<dbReference type="PROSITE" id="PS51026">
    <property type="entry name" value="NIFH_FRXC_3"/>
    <property type="match status" value="1"/>
</dbReference>
<dbReference type="RefSeq" id="WP_289412144.1">
    <property type="nucleotide sequence ID" value="NZ_JAQIBD010000001.1"/>
</dbReference>
<keyword evidence="6 17" id="KW-0479">Metal-binding</keyword>
<protein>
    <recommendedName>
        <fullName evidence="4">nitrogenase</fullName>
        <ecNumber evidence="4">1.18.6.1</ecNumber>
    </recommendedName>
    <alternativeName>
        <fullName evidence="14">Nitrogenase component II</fullName>
    </alternativeName>
    <alternativeName>
        <fullName evidence="15">Nitrogenase reductase</fullName>
    </alternativeName>
</protein>
<keyword evidence="19" id="KW-1185">Reference proteome</keyword>
<evidence type="ECO:0000256" key="16">
    <source>
        <dbReference type="ARBA" id="ARBA00047967"/>
    </source>
</evidence>
<evidence type="ECO:0000256" key="13">
    <source>
        <dbReference type="ARBA" id="ARBA00023231"/>
    </source>
</evidence>
<dbReference type="PIRSF" id="PIRSF000363">
    <property type="entry name" value="Nitrogenase_iron"/>
    <property type="match status" value="1"/>
</dbReference>
<comment type="similarity">
    <text evidence="2 17">Belongs to the NifH/BchL/ChlL family.</text>
</comment>
<organism evidence="18 19">
    <name type="scientific">Sulfurovum zhangzhouensis</name>
    <dbReference type="NCBI Taxonomy" id="3019067"/>
    <lineage>
        <taxon>Bacteria</taxon>
        <taxon>Pseudomonadati</taxon>
        <taxon>Campylobacterota</taxon>
        <taxon>Epsilonproteobacteria</taxon>
        <taxon>Campylobacterales</taxon>
        <taxon>Sulfurovaceae</taxon>
        <taxon>Sulfurovum</taxon>
    </lineage>
</organism>
<evidence type="ECO:0000256" key="9">
    <source>
        <dbReference type="ARBA" id="ARBA00022840"/>
    </source>
</evidence>
<dbReference type="SUPFAM" id="SSF52540">
    <property type="entry name" value="P-loop containing nucleoside triphosphate hydrolases"/>
    <property type="match status" value="1"/>
</dbReference>
<dbReference type="Proteomes" id="UP001169069">
    <property type="component" value="Unassembled WGS sequence"/>
</dbReference>
<sequence length="301" mass="32611">MSELRQIAFYGKGGIGKSTTSQNTLASMAHYFDQNIMIVGCDPKADSTRLILHEKAQSTILQLAAEMGTVEDLELEDACKPGAGIFAPDAPGGWINCTESGGPEPGVGCAGRGVITAINFLEEEGAYEEEGLNFVSYDVLGDVVCGGFAMPIREGKAQEIYIVMSGEMMAMYAANNISKGILKYANTGGVRLAGLICNARMTDREYDLATALAKDLGTQMIHFVPRNNIVQHAELRRMTVVEYSPYSDQALEYKELARKIIANDMKVIPTPLEMDDLEDLLMEFGLEEEADEANVGKAAEA</sequence>